<keyword evidence="2" id="KW-1185">Reference proteome</keyword>
<proteinExistence type="predicted"/>
<evidence type="ECO:0008006" key="3">
    <source>
        <dbReference type="Google" id="ProtNLM"/>
    </source>
</evidence>
<accession>A0A022R4D6</accession>
<dbReference type="SUPFAM" id="SSF50494">
    <property type="entry name" value="Trypsin-like serine proteases"/>
    <property type="match status" value="1"/>
</dbReference>
<organism evidence="1 2">
    <name type="scientific">Erythranthe guttata</name>
    <name type="common">Yellow monkey flower</name>
    <name type="synonym">Mimulus guttatus</name>
    <dbReference type="NCBI Taxonomy" id="4155"/>
    <lineage>
        <taxon>Eukaryota</taxon>
        <taxon>Viridiplantae</taxon>
        <taxon>Streptophyta</taxon>
        <taxon>Embryophyta</taxon>
        <taxon>Tracheophyta</taxon>
        <taxon>Spermatophyta</taxon>
        <taxon>Magnoliopsida</taxon>
        <taxon>eudicotyledons</taxon>
        <taxon>Gunneridae</taxon>
        <taxon>Pentapetalae</taxon>
        <taxon>asterids</taxon>
        <taxon>lamiids</taxon>
        <taxon>Lamiales</taxon>
        <taxon>Phrymaceae</taxon>
        <taxon>Erythranthe</taxon>
    </lineage>
</organism>
<protein>
    <recommendedName>
        <fullName evidence="3">Peptidase S1 domain-containing protein</fullName>
    </recommendedName>
</protein>
<dbReference type="EMBL" id="KI630683">
    <property type="protein sequence ID" value="EYU34463.1"/>
    <property type="molecule type" value="Genomic_DNA"/>
</dbReference>
<evidence type="ECO:0000313" key="2">
    <source>
        <dbReference type="Proteomes" id="UP000030748"/>
    </source>
</evidence>
<dbReference type="PANTHER" id="PTHR43019:SF23">
    <property type="entry name" value="PROTEASE DO-LIKE 5, CHLOROPLASTIC"/>
    <property type="match status" value="1"/>
</dbReference>
<reference evidence="1 2" key="1">
    <citation type="journal article" date="2013" name="Proc. Natl. Acad. Sci. U.S.A.">
        <title>Fine-scale variation in meiotic recombination in Mimulus inferred from population shotgun sequencing.</title>
        <authorList>
            <person name="Hellsten U."/>
            <person name="Wright K.M."/>
            <person name="Jenkins J."/>
            <person name="Shu S."/>
            <person name="Yuan Y."/>
            <person name="Wessler S.R."/>
            <person name="Schmutz J."/>
            <person name="Willis J.H."/>
            <person name="Rokhsar D.S."/>
        </authorList>
    </citation>
    <scope>NUCLEOTIDE SEQUENCE [LARGE SCALE GENOMIC DNA]</scope>
    <source>
        <strain evidence="2">cv. DUN x IM62</strain>
    </source>
</reference>
<dbReference type="PhylomeDB" id="A0A022R4D6"/>
<evidence type="ECO:0000313" key="1">
    <source>
        <dbReference type="EMBL" id="EYU34463.1"/>
    </source>
</evidence>
<sequence>MALVAVPTFTFNKSLLPHFSGGGGDVKPKTRRFSQPMTTRCCSFSEFKRHADKMYEYLSPSLVRIRSTFAEKAESYYAGAGVFLEPTLILTSAHLAGRVTVSYEPKSPNERDPFVFNHDCVVHRSLFAETTVAITHDLRTLRTTPVAVNYSSNVAVLKVVAVAAEAPQPPPTETTTPCQHHLTPKFKPFPPLPFPHYTTANFPPKRGDCIMVMMDLRSMHFGYLAGHVRAAHGERTFKVRAPWPLKNDLWWIEFDLTGQRFNAGHPTPSRNYYNMMNDLEVSGSMTMITGSPLFNNDGELIGVAAWEFREKGAPYPVAFAAPISAVREVVKYAKTKKPEDPIAMDAWIK</sequence>
<dbReference type="AlphaFoldDB" id="A0A022R4D6"/>
<dbReference type="Gene3D" id="2.40.10.10">
    <property type="entry name" value="Trypsin-like serine proteases"/>
    <property type="match status" value="2"/>
</dbReference>
<dbReference type="Proteomes" id="UP000030748">
    <property type="component" value="Unassembled WGS sequence"/>
</dbReference>
<dbReference type="KEGG" id="egt:105961213"/>
<dbReference type="PANTHER" id="PTHR43019">
    <property type="entry name" value="SERINE ENDOPROTEASE DEGS"/>
    <property type="match status" value="1"/>
</dbReference>
<name>A0A022R4D6_ERYGU</name>
<dbReference type="InterPro" id="IPR009003">
    <property type="entry name" value="Peptidase_S1_PA"/>
</dbReference>
<dbReference type="InterPro" id="IPR043504">
    <property type="entry name" value="Peptidase_S1_PA_chymotrypsin"/>
</dbReference>
<gene>
    <name evidence="1" type="ORF">MIMGU_mgv1a009222mg</name>
</gene>